<dbReference type="Proteomes" id="UP000828048">
    <property type="component" value="Chromosome 9"/>
</dbReference>
<keyword evidence="2" id="KW-1185">Reference proteome</keyword>
<sequence>MGIRSTCLLPIVYLPTQLTDFLTGLAINIRCKPSCTESLNRNLKPHATHCFSVRPAPLSVCNQMDNKPIKAAIMGAATTVMAVGLVVLKDAKSRKYVLVGWEGSAHDSRILDHALSRPRGFKVPEGKYYLGDTGYGVRRGIISPYRELVEVRRMGHPCDRCWCDDHFYGRCCRVWTHASDPGAVL</sequence>
<evidence type="ECO:0000313" key="2">
    <source>
        <dbReference type="Proteomes" id="UP000828048"/>
    </source>
</evidence>
<comment type="caution">
    <text evidence="1">The sequence shown here is derived from an EMBL/GenBank/DDBJ whole genome shotgun (WGS) entry which is preliminary data.</text>
</comment>
<reference evidence="1 2" key="1">
    <citation type="journal article" date="2021" name="Hortic Res">
        <title>High-quality reference genome and annotation aids understanding of berry development for evergreen blueberry (Vaccinium darrowii).</title>
        <authorList>
            <person name="Yu J."/>
            <person name="Hulse-Kemp A.M."/>
            <person name="Babiker E."/>
            <person name="Staton M."/>
        </authorList>
    </citation>
    <scope>NUCLEOTIDE SEQUENCE [LARGE SCALE GENOMIC DNA]</scope>
    <source>
        <strain evidence="2">cv. NJ 8807/NJ 8810</strain>
        <tissue evidence="1">Young leaf</tissue>
    </source>
</reference>
<proteinExistence type="predicted"/>
<dbReference type="EMBL" id="CM037159">
    <property type="protein sequence ID" value="KAH7865713.1"/>
    <property type="molecule type" value="Genomic_DNA"/>
</dbReference>
<accession>A0ACB7ZIM9</accession>
<evidence type="ECO:0000313" key="1">
    <source>
        <dbReference type="EMBL" id="KAH7865713.1"/>
    </source>
</evidence>
<protein>
    <submittedName>
        <fullName evidence="1">Uncharacterized protein</fullName>
    </submittedName>
</protein>
<gene>
    <name evidence="1" type="ORF">Vadar_010197</name>
</gene>
<organism evidence="1 2">
    <name type="scientific">Vaccinium darrowii</name>
    <dbReference type="NCBI Taxonomy" id="229202"/>
    <lineage>
        <taxon>Eukaryota</taxon>
        <taxon>Viridiplantae</taxon>
        <taxon>Streptophyta</taxon>
        <taxon>Embryophyta</taxon>
        <taxon>Tracheophyta</taxon>
        <taxon>Spermatophyta</taxon>
        <taxon>Magnoliopsida</taxon>
        <taxon>eudicotyledons</taxon>
        <taxon>Gunneridae</taxon>
        <taxon>Pentapetalae</taxon>
        <taxon>asterids</taxon>
        <taxon>Ericales</taxon>
        <taxon>Ericaceae</taxon>
        <taxon>Vaccinioideae</taxon>
        <taxon>Vaccinieae</taxon>
        <taxon>Vaccinium</taxon>
    </lineage>
</organism>
<name>A0ACB7ZIM9_9ERIC</name>